<dbReference type="PROSITE" id="PS51257">
    <property type="entry name" value="PROKAR_LIPOPROTEIN"/>
    <property type="match status" value="1"/>
</dbReference>
<dbReference type="GO" id="GO:0046872">
    <property type="term" value="F:metal ion binding"/>
    <property type="evidence" value="ECO:0007669"/>
    <property type="project" value="UniProtKB-KW"/>
</dbReference>
<accession>A0A7G8PUI5</accession>
<evidence type="ECO:0000256" key="3">
    <source>
        <dbReference type="ARBA" id="ARBA00022723"/>
    </source>
</evidence>
<keyword evidence="6 8" id="KW-0460">Magnesium</keyword>
<dbReference type="PROSITE" id="PS00123">
    <property type="entry name" value="ALKALINE_PHOSPHATASE"/>
    <property type="match status" value="1"/>
</dbReference>
<keyword evidence="10" id="KW-0732">Signal</keyword>
<dbReference type="SMART" id="SM00098">
    <property type="entry name" value="alkPPc"/>
    <property type="match status" value="1"/>
</dbReference>
<evidence type="ECO:0000256" key="6">
    <source>
        <dbReference type="ARBA" id="ARBA00022842"/>
    </source>
</evidence>
<dbReference type="PANTHER" id="PTHR11596:SF5">
    <property type="entry name" value="ALKALINE PHOSPHATASE"/>
    <property type="match status" value="1"/>
</dbReference>
<feature type="binding site" evidence="8">
    <location>
        <position position="47"/>
    </location>
    <ligand>
        <name>Zn(2+)</name>
        <dbReference type="ChEBI" id="CHEBI:29105"/>
        <label>2</label>
    </ligand>
</feature>
<name>A0A7G8PUI5_9FLAO</name>
<keyword evidence="2" id="KW-0597">Phosphoprotein</keyword>
<proteinExistence type="inferred from homology"/>
<sequence>MKIKIFPFLFLCFSVSLVSCNSAKPLSKTYTSSERETPRNIIFLIGDGMGLSQISIANFYKEEPSNFERFPIVGLIKTSSSTHLITDSAAAATAFASGIKTFHQAVGLDNDSIPVPTIIDHLEARDFSTGLVVTKIIVHATPAAFFAHVPYRYDYEQIAPWLVDSDIDFIAGGGLNYFRKASEGKDLLSEFVKKGYGIDTTSLKSTVDKRKQLILLADEDLPWKTEGRGDFLPRATDLAISSLSTNKNGFFLMVEGSLIDTAAHDGELQYMIDEQLDFDATVGRVLDYAMTDKETLVIVTADHETGSFALSMDGYDYNKIKPTLYHGQHSATMVPVFAYGPGSELFSGVYDNTEIYHKIMQLLSN</sequence>
<feature type="binding site" evidence="8">
    <location>
        <position position="255"/>
    </location>
    <ligand>
        <name>Mg(2+)</name>
        <dbReference type="ChEBI" id="CHEBI:18420"/>
    </ligand>
</feature>
<protein>
    <submittedName>
        <fullName evidence="11">Alkaline phosphatase</fullName>
    </submittedName>
</protein>
<dbReference type="InterPro" id="IPR017850">
    <property type="entry name" value="Alkaline_phosphatase_core_sf"/>
</dbReference>
<dbReference type="InterPro" id="IPR001952">
    <property type="entry name" value="Alkaline_phosphatase"/>
</dbReference>
<keyword evidence="4" id="KW-0378">Hydrolase</keyword>
<evidence type="ECO:0000256" key="7">
    <source>
        <dbReference type="PIRSR" id="PIRSR601952-1"/>
    </source>
</evidence>
<dbReference type="GO" id="GO:0004035">
    <property type="term" value="F:alkaline phosphatase activity"/>
    <property type="evidence" value="ECO:0007669"/>
    <property type="project" value="TreeGrafter"/>
</dbReference>
<feature type="binding site" evidence="8">
    <location>
        <position position="141"/>
    </location>
    <ligand>
        <name>Mg(2+)</name>
        <dbReference type="ChEBI" id="CHEBI:18420"/>
    </ligand>
</feature>
<evidence type="ECO:0000256" key="9">
    <source>
        <dbReference type="RuleBase" id="RU003946"/>
    </source>
</evidence>
<gene>
    <name evidence="11" type="ORF">ALE3EI_1441</name>
</gene>
<evidence type="ECO:0000313" key="12">
    <source>
        <dbReference type="Proteomes" id="UP000515514"/>
    </source>
</evidence>
<dbReference type="InterPro" id="IPR018299">
    <property type="entry name" value="Alkaline_phosphatase_AS"/>
</dbReference>
<evidence type="ECO:0000256" key="1">
    <source>
        <dbReference type="ARBA" id="ARBA00005984"/>
    </source>
</evidence>
<dbReference type="KEGG" id="alti:ALE3EI_1441"/>
<comment type="cofactor">
    <cofactor evidence="8">
        <name>Zn(2+)</name>
        <dbReference type="ChEBI" id="CHEBI:29105"/>
    </cofactor>
    <text evidence="8">Binds 2 Zn(2+) ions.</text>
</comment>
<feature type="binding site" evidence="8">
    <location>
        <position position="139"/>
    </location>
    <ligand>
        <name>Mg(2+)</name>
        <dbReference type="ChEBI" id="CHEBI:18420"/>
    </ligand>
</feature>
<dbReference type="Proteomes" id="UP000515514">
    <property type="component" value="Chromosome"/>
</dbReference>
<dbReference type="PANTHER" id="PTHR11596">
    <property type="entry name" value="ALKALINE PHOSPHATASE"/>
    <property type="match status" value="1"/>
</dbReference>
<keyword evidence="5 8" id="KW-0862">Zinc</keyword>
<keyword evidence="3 8" id="KW-0479">Metal-binding</keyword>
<dbReference type="PRINTS" id="PR00113">
    <property type="entry name" value="ALKPHPHTASE"/>
</dbReference>
<feature type="binding site" evidence="8">
    <location>
        <position position="303"/>
    </location>
    <ligand>
        <name>Zn(2+)</name>
        <dbReference type="ChEBI" id="CHEBI:29105"/>
        <label>2</label>
    </ligand>
</feature>
<evidence type="ECO:0000313" key="11">
    <source>
        <dbReference type="EMBL" id="QNJ98001.1"/>
    </source>
</evidence>
<dbReference type="EMBL" id="CP052909">
    <property type="protein sequence ID" value="QNJ98001.1"/>
    <property type="molecule type" value="Genomic_DNA"/>
</dbReference>
<dbReference type="AlphaFoldDB" id="A0A7G8PUI5"/>
<dbReference type="RefSeq" id="WP_186987627.1">
    <property type="nucleotide sequence ID" value="NZ_CP052909.1"/>
</dbReference>
<evidence type="ECO:0000256" key="5">
    <source>
        <dbReference type="ARBA" id="ARBA00022833"/>
    </source>
</evidence>
<evidence type="ECO:0000256" key="10">
    <source>
        <dbReference type="SAM" id="SignalP"/>
    </source>
</evidence>
<evidence type="ECO:0000256" key="2">
    <source>
        <dbReference type="ARBA" id="ARBA00022553"/>
    </source>
</evidence>
<comment type="cofactor">
    <cofactor evidence="8">
        <name>Mg(2+)</name>
        <dbReference type="ChEBI" id="CHEBI:18420"/>
    </cofactor>
    <text evidence="8">Binds 1 Mg(2+) ion.</text>
</comment>
<feature type="active site" description="Phosphoserine intermediate" evidence="7">
    <location>
        <position position="88"/>
    </location>
</feature>
<reference evidence="11 12" key="1">
    <citation type="submission" date="2020-04" db="EMBL/GenBank/DDBJ databases">
        <title>Genome sequence of Altibacter aquimarinus strain ALE3EI.</title>
        <authorList>
            <person name="Oh H.-M."/>
            <person name="Jang D."/>
        </authorList>
    </citation>
    <scope>NUCLEOTIDE SEQUENCE [LARGE SCALE GENOMIC DNA]</scope>
    <source>
        <strain evidence="11 12">ALE3EI</strain>
    </source>
</reference>
<feature type="binding site" evidence="8">
    <location>
        <position position="302"/>
    </location>
    <ligand>
        <name>Zn(2+)</name>
        <dbReference type="ChEBI" id="CHEBI:29105"/>
        <label>2</label>
    </ligand>
</feature>
<keyword evidence="12" id="KW-1185">Reference proteome</keyword>
<feature type="binding site" evidence="8">
    <location>
        <position position="47"/>
    </location>
    <ligand>
        <name>Mg(2+)</name>
        <dbReference type="ChEBI" id="CHEBI:18420"/>
    </ligand>
</feature>
<evidence type="ECO:0000256" key="8">
    <source>
        <dbReference type="PIRSR" id="PIRSR601952-2"/>
    </source>
</evidence>
<dbReference type="Gene3D" id="3.40.720.10">
    <property type="entry name" value="Alkaline Phosphatase, subunit A"/>
    <property type="match status" value="1"/>
</dbReference>
<feature type="signal peptide" evidence="10">
    <location>
        <begin position="1"/>
        <end position="23"/>
    </location>
</feature>
<feature type="chain" id="PRO_5028978350" evidence="10">
    <location>
        <begin position="24"/>
        <end position="365"/>
    </location>
</feature>
<organism evidence="11 12">
    <name type="scientific">Constantimarinum furrinae</name>
    <dbReference type="NCBI Taxonomy" id="2562285"/>
    <lineage>
        <taxon>Bacteria</taxon>
        <taxon>Pseudomonadati</taxon>
        <taxon>Bacteroidota</taxon>
        <taxon>Flavobacteriia</taxon>
        <taxon>Flavobacteriales</taxon>
        <taxon>Flavobacteriaceae</taxon>
        <taxon>Altibacter/Constantimarinum group</taxon>
        <taxon>Constantimarinum</taxon>
    </lineage>
</organism>
<comment type="similarity">
    <text evidence="1 9">Belongs to the alkaline phosphatase family.</text>
</comment>
<dbReference type="CDD" id="cd16012">
    <property type="entry name" value="ALP"/>
    <property type="match status" value="1"/>
</dbReference>
<dbReference type="Pfam" id="PF00245">
    <property type="entry name" value="Alk_phosphatase"/>
    <property type="match status" value="2"/>
</dbReference>
<evidence type="ECO:0000256" key="4">
    <source>
        <dbReference type="ARBA" id="ARBA00022801"/>
    </source>
</evidence>
<feature type="binding site" evidence="8">
    <location>
        <position position="260"/>
    </location>
    <ligand>
        <name>Zn(2+)</name>
        <dbReference type="ChEBI" id="CHEBI:29105"/>
        <label>2</label>
    </ligand>
</feature>
<dbReference type="SUPFAM" id="SSF53649">
    <property type="entry name" value="Alkaline phosphatase-like"/>
    <property type="match status" value="1"/>
</dbReference>
<feature type="binding site" evidence="8">
    <location>
        <position position="264"/>
    </location>
    <ligand>
        <name>Zn(2+)</name>
        <dbReference type="ChEBI" id="CHEBI:29105"/>
        <label>2</label>
    </ligand>
</feature>